<keyword evidence="4" id="KW-0808">Transferase</keyword>
<feature type="transmembrane region" description="Helical" evidence="9">
    <location>
        <begin position="43"/>
        <end position="62"/>
    </location>
</feature>
<evidence type="ECO:0000313" key="12">
    <source>
        <dbReference type="EMBL" id="GAA1539698.1"/>
    </source>
</evidence>
<dbReference type="RefSeq" id="WP_141004388.1">
    <property type="nucleotide sequence ID" value="NZ_BAAAOR010000037.1"/>
</dbReference>
<feature type="transmembrane region" description="Helical" evidence="9">
    <location>
        <begin position="135"/>
        <end position="155"/>
    </location>
</feature>
<keyword evidence="13" id="KW-1185">Reference proteome</keyword>
<dbReference type="Gene3D" id="3.30.565.10">
    <property type="entry name" value="Histidine kinase-like ATPase, C-terminal domain"/>
    <property type="match status" value="1"/>
</dbReference>
<keyword evidence="9" id="KW-0812">Transmembrane</keyword>
<keyword evidence="7" id="KW-0067">ATP-binding</keyword>
<dbReference type="PANTHER" id="PTHR24421:SF10">
    <property type="entry name" value="NITRATE_NITRITE SENSOR PROTEIN NARQ"/>
    <property type="match status" value="1"/>
</dbReference>
<comment type="catalytic activity">
    <reaction evidence="1">
        <text>ATP + protein L-histidine = ADP + protein N-phospho-L-histidine.</text>
        <dbReference type="EC" id="2.7.13.3"/>
    </reaction>
</comment>
<dbReference type="Pfam" id="PF02518">
    <property type="entry name" value="HATPase_c"/>
    <property type="match status" value="1"/>
</dbReference>
<feature type="transmembrane region" description="Helical" evidence="9">
    <location>
        <begin position="12"/>
        <end position="31"/>
    </location>
</feature>
<dbReference type="PANTHER" id="PTHR24421">
    <property type="entry name" value="NITRATE/NITRITE SENSOR PROTEIN NARX-RELATED"/>
    <property type="match status" value="1"/>
</dbReference>
<evidence type="ECO:0000256" key="7">
    <source>
        <dbReference type="ARBA" id="ARBA00022840"/>
    </source>
</evidence>
<evidence type="ECO:0000256" key="6">
    <source>
        <dbReference type="ARBA" id="ARBA00022777"/>
    </source>
</evidence>
<keyword evidence="5" id="KW-0547">Nucleotide-binding</keyword>
<protein>
    <recommendedName>
        <fullName evidence="2">histidine kinase</fullName>
        <ecNumber evidence="2">2.7.13.3</ecNumber>
    </recommendedName>
</protein>
<dbReference type="InterPro" id="IPR036890">
    <property type="entry name" value="HATPase_C_sf"/>
</dbReference>
<evidence type="ECO:0000313" key="13">
    <source>
        <dbReference type="Proteomes" id="UP001500842"/>
    </source>
</evidence>
<feature type="domain" description="Histidine kinase/HSP90-like ATPase" evidence="10">
    <location>
        <begin position="281"/>
        <end position="364"/>
    </location>
</feature>
<evidence type="ECO:0000259" key="10">
    <source>
        <dbReference type="Pfam" id="PF02518"/>
    </source>
</evidence>
<keyword evidence="9" id="KW-0472">Membrane</keyword>
<keyword evidence="9" id="KW-1133">Transmembrane helix</keyword>
<evidence type="ECO:0000256" key="1">
    <source>
        <dbReference type="ARBA" id="ARBA00000085"/>
    </source>
</evidence>
<evidence type="ECO:0000256" key="5">
    <source>
        <dbReference type="ARBA" id="ARBA00022741"/>
    </source>
</evidence>
<dbReference type="InterPro" id="IPR003594">
    <property type="entry name" value="HATPase_dom"/>
</dbReference>
<evidence type="ECO:0000256" key="2">
    <source>
        <dbReference type="ARBA" id="ARBA00012438"/>
    </source>
</evidence>
<feature type="transmembrane region" description="Helical" evidence="9">
    <location>
        <begin position="105"/>
        <end position="123"/>
    </location>
</feature>
<evidence type="ECO:0000259" key="11">
    <source>
        <dbReference type="Pfam" id="PF07730"/>
    </source>
</evidence>
<dbReference type="Gene3D" id="1.20.5.1930">
    <property type="match status" value="1"/>
</dbReference>
<proteinExistence type="predicted"/>
<accession>A0ABN2BHH7</accession>
<dbReference type="Proteomes" id="UP001500842">
    <property type="component" value="Unassembled WGS sequence"/>
</dbReference>
<sequence length="365" mass="38241">MDTNMWLAKRWWLIPVAVIITAGSVAVTLGHDGQYDAGFFERVPAVVLAALAAVSLLTLDRWPPMLVATGALSGGYFALGGENGPIFFALIVASFVLATRRPFRSWLPLLAVAAVLLWAGLLVRGLRWDDLAVGAWQSVGIGALVSSAIAIGTVLRQGRAAWVDRTARAATEEQLRMAQDLHDGVGHGLAVIAMQAGVALHVLDRDPGAARTSLEAIRTTSREALDALRAELATIAGEPAPRRPASGVEAIPALVERVRSAGLRLEVIGEPGELTPQVGEAAYAVLQEALTNVLRHAAAGTATIAWERGSDTVALRVSDDGRGGAVQDEGMGIGGMRSRVEALGGTFRAGPLDHGGFEVTAVLPR</sequence>
<dbReference type="EC" id="2.7.13.3" evidence="2"/>
<dbReference type="CDD" id="cd16917">
    <property type="entry name" value="HATPase_UhpB-NarQ-NarX-like"/>
    <property type="match status" value="1"/>
</dbReference>
<dbReference type="GO" id="GO:0016301">
    <property type="term" value="F:kinase activity"/>
    <property type="evidence" value="ECO:0007669"/>
    <property type="project" value="UniProtKB-KW"/>
</dbReference>
<evidence type="ECO:0000256" key="4">
    <source>
        <dbReference type="ARBA" id="ARBA00022679"/>
    </source>
</evidence>
<dbReference type="InterPro" id="IPR011712">
    <property type="entry name" value="Sig_transdc_His_kin_sub3_dim/P"/>
</dbReference>
<keyword evidence="3" id="KW-0597">Phosphoprotein</keyword>
<keyword evidence="8" id="KW-0902">Two-component regulatory system</keyword>
<dbReference type="Pfam" id="PF07730">
    <property type="entry name" value="HisKA_3"/>
    <property type="match status" value="1"/>
</dbReference>
<reference evidence="12 13" key="1">
    <citation type="journal article" date="2019" name="Int. J. Syst. Evol. Microbiol.">
        <title>The Global Catalogue of Microorganisms (GCM) 10K type strain sequencing project: providing services to taxonomists for standard genome sequencing and annotation.</title>
        <authorList>
            <consortium name="The Broad Institute Genomics Platform"/>
            <consortium name="The Broad Institute Genome Sequencing Center for Infectious Disease"/>
            <person name="Wu L."/>
            <person name="Ma J."/>
        </authorList>
    </citation>
    <scope>NUCLEOTIDE SEQUENCE [LARGE SCALE GENOMIC DNA]</scope>
    <source>
        <strain evidence="12 13">JCM 14942</strain>
    </source>
</reference>
<keyword evidence="6 12" id="KW-0418">Kinase</keyword>
<evidence type="ECO:0000256" key="9">
    <source>
        <dbReference type="SAM" id="Phobius"/>
    </source>
</evidence>
<feature type="domain" description="Signal transduction histidine kinase subgroup 3 dimerisation and phosphoacceptor" evidence="11">
    <location>
        <begin position="173"/>
        <end position="233"/>
    </location>
</feature>
<evidence type="ECO:0000256" key="3">
    <source>
        <dbReference type="ARBA" id="ARBA00022553"/>
    </source>
</evidence>
<name>A0ABN2BHH7_9ACTN</name>
<gene>
    <name evidence="12" type="ORF">GCM10009788_48160</name>
</gene>
<dbReference type="InterPro" id="IPR050482">
    <property type="entry name" value="Sensor_HK_TwoCompSys"/>
</dbReference>
<evidence type="ECO:0000256" key="8">
    <source>
        <dbReference type="ARBA" id="ARBA00023012"/>
    </source>
</evidence>
<organism evidence="12 13">
    <name type="scientific">Nocardioides humi</name>
    <dbReference type="NCBI Taxonomy" id="449461"/>
    <lineage>
        <taxon>Bacteria</taxon>
        <taxon>Bacillati</taxon>
        <taxon>Actinomycetota</taxon>
        <taxon>Actinomycetes</taxon>
        <taxon>Propionibacteriales</taxon>
        <taxon>Nocardioidaceae</taxon>
        <taxon>Nocardioides</taxon>
    </lineage>
</organism>
<dbReference type="EMBL" id="BAAAOR010000037">
    <property type="protein sequence ID" value="GAA1539698.1"/>
    <property type="molecule type" value="Genomic_DNA"/>
</dbReference>
<dbReference type="SUPFAM" id="SSF55874">
    <property type="entry name" value="ATPase domain of HSP90 chaperone/DNA topoisomerase II/histidine kinase"/>
    <property type="match status" value="1"/>
</dbReference>
<feature type="transmembrane region" description="Helical" evidence="9">
    <location>
        <begin position="74"/>
        <end position="98"/>
    </location>
</feature>
<comment type="caution">
    <text evidence="12">The sequence shown here is derived from an EMBL/GenBank/DDBJ whole genome shotgun (WGS) entry which is preliminary data.</text>
</comment>